<dbReference type="GO" id="GO:0016887">
    <property type="term" value="F:ATP hydrolysis activity"/>
    <property type="evidence" value="ECO:0007669"/>
    <property type="project" value="InterPro"/>
</dbReference>
<dbReference type="InterPro" id="IPR051949">
    <property type="entry name" value="Cation_Transport_ATPase"/>
</dbReference>
<comment type="caution">
    <text evidence="13">The sequence shown here is derived from an EMBL/GenBank/DDBJ whole genome shotgun (WGS) entry which is preliminary data.</text>
</comment>
<keyword evidence="3 11" id="KW-0812">Transmembrane</keyword>
<dbReference type="Gene3D" id="3.40.1110.10">
    <property type="entry name" value="Calcium-transporting ATPase, cytoplasmic domain N"/>
    <property type="match status" value="1"/>
</dbReference>
<dbReference type="RefSeq" id="WP_110132066.1">
    <property type="nucleotide sequence ID" value="NZ_QHJQ01000013.1"/>
</dbReference>
<feature type="transmembrane region" description="Helical" evidence="11">
    <location>
        <begin position="112"/>
        <end position="130"/>
    </location>
</feature>
<dbReference type="Proteomes" id="UP000247099">
    <property type="component" value="Unassembled WGS sequence"/>
</dbReference>
<keyword evidence="11" id="KW-1003">Cell membrane</keyword>
<evidence type="ECO:0000313" key="14">
    <source>
        <dbReference type="Proteomes" id="UP000247099"/>
    </source>
</evidence>
<dbReference type="OrthoDB" id="199028at2"/>
<evidence type="ECO:0000256" key="11">
    <source>
        <dbReference type="RuleBase" id="RU362081"/>
    </source>
</evidence>
<dbReference type="Gene3D" id="2.70.150.10">
    <property type="entry name" value="Calcium-transporting ATPase, cytoplasmic transduction domain A"/>
    <property type="match status" value="1"/>
</dbReference>
<name>A0A317ZDB0_9BACT</name>
<keyword evidence="5 11" id="KW-0547">Nucleotide-binding</keyword>
<dbReference type="InterPro" id="IPR023214">
    <property type="entry name" value="HAD_sf"/>
</dbReference>
<dbReference type="SFLD" id="SFLDS00003">
    <property type="entry name" value="Haloacid_Dehalogenase"/>
    <property type="match status" value="1"/>
</dbReference>
<dbReference type="InterPro" id="IPR008250">
    <property type="entry name" value="ATPase_P-typ_transduc_dom_A_sf"/>
</dbReference>
<gene>
    <name evidence="13" type="ORF">DDZ13_13890</name>
</gene>
<dbReference type="SUPFAM" id="SSF56784">
    <property type="entry name" value="HAD-like"/>
    <property type="match status" value="1"/>
</dbReference>
<organism evidence="13 14">
    <name type="scientific">Coraliomargarita sinensis</name>
    <dbReference type="NCBI Taxonomy" id="2174842"/>
    <lineage>
        <taxon>Bacteria</taxon>
        <taxon>Pseudomonadati</taxon>
        <taxon>Verrucomicrobiota</taxon>
        <taxon>Opitutia</taxon>
        <taxon>Puniceicoccales</taxon>
        <taxon>Coraliomargaritaceae</taxon>
        <taxon>Coraliomargarita</taxon>
    </lineage>
</organism>
<evidence type="ECO:0000256" key="8">
    <source>
        <dbReference type="ARBA" id="ARBA00022967"/>
    </source>
</evidence>
<protein>
    <submittedName>
        <fullName evidence="13">Heavy metal translocating P-type ATPase</fullName>
    </submittedName>
</protein>
<dbReference type="SUPFAM" id="SSF81660">
    <property type="entry name" value="Metal cation-transporting ATPase, ATP-binding domain N"/>
    <property type="match status" value="1"/>
</dbReference>
<dbReference type="NCBIfam" id="TIGR01525">
    <property type="entry name" value="ATPase-IB_hvy"/>
    <property type="match status" value="1"/>
</dbReference>
<dbReference type="Gene3D" id="3.40.50.1000">
    <property type="entry name" value="HAD superfamily/HAD-like"/>
    <property type="match status" value="1"/>
</dbReference>
<evidence type="ECO:0000256" key="4">
    <source>
        <dbReference type="ARBA" id="ARBA00022723"/>
    </source>
</evidence>
<feature type="domain" description="P-type ATPase A" evidence="12">
    <location>
        <begin position="165"/>
        <end position="265"/>
    </location>
</feature>
<keyword evidence="8" id="KW-1278">Translocase</keyword>
<dbReference type="SFLD" id="SFLDF00027">
    <property type="entry name" value="p-type_atpase"/>
    <property type="match status" value="1"/>
</dbReference>
<comment type="subcellular location">
    <subcellularLocation>
        <location evidence="11">Cell membrane</location>
    </subcellularLocation>
    <subcellularLocation>
        <location evidence="1">Membrane</location>
        <topology evidence="1">Multi-pass membrane protein</topology>
    </subcellularLocation>
</comment>
<dbReference type="FunFam" id="2.70.150.10:FF:000002">
    <property type="entry name" value="Copper-transporting ATPase 1, putative"/>
    <property type="match status" value="1"/>
</dbReference>
<reference evidence="13 14" key="1">
    <citation type="submission" date="2018-05" db="EMBL/GenBank/DDBJ databases">
        <title>Coraliomargarita sinensis sp. nov., isolated from a marine solar saltern.</title>
        <authorList>
            <person name="Zhou L.Y."/>
        </authorList>
    </citation>
    <scope>NUCLEOTIDE SEQUENCE [LARGE SCALE GENOMIC DNA]</scope>
    <source>
        <strain evidence="13 14">WN38</strain>
    </source>
</reference>
<evidence type="ECO:0000256" key="5">
    <source>
        <dbReference type="ARBA" id="ARBA00022741"/>
    </source>
</evidence>
<dbReference type="Pfam" id="PF00702">
    <property type="entry name" value="Hydrolase"/>
    <property type="match status" value="1"/>
</dbReference>
<evidence type="ECO:0000256" key="1">
    <source>
        <dbReference type="ARBA" id="ARBA00004141"/>
    </source>
</evidence>
<evidence type="ECO:0000259" key="12">
    <source>
        <dbReference type="Pfam" id="PF00122"/>
    </source>
</evidence>
<dbReference type="AlphaFoldDB" id="A0A317ZDB0"/>
<dbReference type="PRINTS" id="PR00119">
    <property type="entry name" value="CATATPASE"/>
</dbReference>
<keyword evidence="7" id="KW-0460">Magnesium</keyword>
<dbReference type="GO" id="GO:0005886">
    <property type="term" value="C:plasma membrane"/>
    <property type="evidence" value="ECO:0007669"/>
    <property type="project" value="UniProtKB-SubCell"/>
</dbReference>
<keyword evidence="6 11" id="KW-0067">ATP-binding</keyword>
<sequence>MSEITNRDAPFCLQEDCPRYEECPRRKARGCRNCPIEVTSGRVRRVLQWSTLSSERKELILMVVAAVTLAAGGLANSLGWNGVAIVAYTLTYLSGGWYGALNGLQSLRERKLDVDLLMVLAALGAAVVGAPFEGGMLLFLFSLSNVLQNHALSRSRSAIRSLMKLRPTEVRCEVDGETRMIGLDDVTVGTVVRLRPGDRVALDGEVLEGESSIDESSLSGESMPVFKTEGNDIFAGTINQHGSLSYRVTKPAGQSTLDRIITLVEEAQEEKAQTQRFLERAEGYYAGFVILFTLGLILVPPLFWAAEFSSSFYRAMTILVVASPCALVISTPAAFWAAIAGAARRGVLFKGGVHLEQLASVDTVALDKTGTLTTGQPVVTNVFLNSTSISPDRGRQQTNWKLLQMAASVEAHSEHPIARAIEKSAMDEGCDLQPIEGFQSHPGKGAEASVAGARILVGSPSLFRDRGGVLNDKQRAAIDELLSEGKTVVLVAEIAPDGPLHRLLGWIAVADQIREDATAMVGQLRRLGIRRIVMLTGDNTRVAQQVARQAGIDEVAAELLPEAKLEKIKELSEQGVVAMVGDGVNDVPALARAHVGIAMGAAGTDVAMETADVVLMSSRLSHLVHAFALARKSRVVVTQNLSFALGVILVLASVALFGHMPLPLGVVGHEGSTVLVCLNGLRLLGFKTN</sequence>
<dbReference type="PANTHER" id="PTHR43079:SF1">
    <property type="entry name" value="CADMIUM_ZINC-TRANSPORTING ATPASE HMA1, CHLOROPLASTIC-RELATED"/>
    <property type="match status" value="1"/>
</dbReference>
<dbReference type="SUPFAM" id="SSF81665">
    <property type="entry name" value="Calcium ATPase, transmembrane domain M"/>
    <property type="match status" value="1"/>
</dbReference>
<keyword evidence="10 11" id="KW-0472">Membrane</keyword>
<dbReference type="NCBIfam" id="TIGR01494">
    <property type="entry name" value="ATPase_P-type"/>
    <property type="match status" value="2"/>
</dbReference>
<dbReference type="GO" id="GO:0030001">
    <property type="term" value="P:metal ion transport"/>
    <property type="evidence" value="ECO:0007669"/>
    <property type="project" value="UniProtKB-ARBA"/>
</dbReference>
<evidence type="ECO:0000256" key="3">
    <source>
        <dbReference type="ARBA" id="ARBA00022692"/>
    </source>
</evidence>
<dbReference type="GO" id="GO:0019829">
    <property type="term" value="F:ATPase-coupled monoatomic cation transmembrane transporter activity"/>
    <property type="evidence" value="ECO:0007669"/>
    <property type="project" value="InterPro"/>
</dbReference>
<feature type="transmembrane region" description="Helical" evidence="11">
    <location>
        <begin position="82"/>
        <end position="100"/>
    </location>
</feature>
<dbReference type="SFLD" id="SFLDG00002">
    <property type="entry name" value="C1.7:_P-type_atpase_like"/>
    <property type="match status" value="1"/>
</dbReference>
<dbReference type="InterPro" id="IPR023299">
    <property type="entry name" value="ATPase_P-typ_cyto_dom_N"/>
</dbReference>
<dbReference type="InParanoid" id="A0A317ZDB0"/>
<evidence type="ECO:0000313" key="13">
    <source>
        <dbReference type="EMBL" id="PXA03010.1"/>
    </source>
</evidence>
<feature type="transmembrane region" description="Helical" evidence="11">
    <location>
        <begin position="312"/>
        <end position="339"/>
    </location>
</feature>
<feature type="transmembrane region" description="Helical" evidence="11">
    <location>
        <begin position="284"/>
        <end position="306"/>
    </location>
</feature>
<feature type="transmembrane region" description="Helical" evidence="11">
    <location>
        <begin position="641"/>
        <end position="660"/>
    </location>
</feature>
<evidence type="ECO:0000256" key="2">
    <source>
        <dbReference type="ARBA" id="ARBA00006024"/>
    </source>
</evidence>
<dbReference type="InterPro" id="IPR001757">
    <property type="entry name" value="P_typ_ATPase"/>
</dbReference>
<accession>A0A317ZDB0</accession>
<dbReference type="PROSITE" id="PS00154">
    <property type="entry name" value="ATPASE_E1_E2"/>
    <property type="match status" value="1"/>
</dbReference>
<proteinExistence type="inferred from homology"/>
<dbReference type="PROSITE" id="PS01229">
    <property type="entry name" value="COF_2"/>
    <property type="match status" value="1"/>
</dbReference>
<dbReference type="GO" id="GO:0005524">
    <property type="term" value="F:ATP binding"/>
    <property type="evidence" value="ECO:0007669"/>
    <property type="project" value="UniProtKB-UniRule"/>
</dbReference>
<evidence type="ECO:0000256" key="9">
    <source>
        <dbReference type="ARBA" id="ARBA00022989"/>
    </source>
</evidence>
<dbReference type="EMBL" id="QHJQ01000013">
    <property type="protein sequence ID" value="PXA03010.1"/>
    <property type="molecule type" value="Genomic_DNA"/>
</dbReference>
<dbReference type="PANTHER" id="PTHR43079">
    <property type="entry name" value="PROBABLE CADMIUM/ZINC-TRANSPORTING ATPASE HMA1"/>
    <property type="match status" value="1"/>
</dbReference>
<dbReference type="InterPro" id="IPR059000">
    <property type="entry name" value="ATPase_P-type_domA"/>
</dbReference>
<dbReference type="SUPFAM" id="SSF81653">
    <property type="entry name" value="Calcium ATPase, transduction domain A"/>
    <property type="match status" value="1"/>
</dbReference>
<keyword evidence="9 11" id="KW-1133">Transmembrane helix</keyword>
<evidence type="ECO:0000256" key="10">
    <source>
        <dbReference type="ARBA" id="ARBA00023136"/>
    </source>
</evidence>
<dbReference type="Pfam" id="PF00122">
    <property type="entry name" value="E1-E2_ATPase"/>
    <property type="match status" value="1"/>
</dbReference>
<dbReference type="GO" id="GO:0046872">
    <property type="term" value="F:metal ion binding"/>
    <property type="evidence" value="ECO:0007669"/>
    <property type="project" value="UniProtKB-KW"/>
</dbReference>
<comment type="similarity">
    <text evidence="2 11">Belongs to the cation transport ATPase (P-type) (TC 3.A.3) family. Type IB subfamily.</text>
</comment>
<dbReference type="FunCoup" id="A0A317ZDB0">
    <property type="interactions" value="98"/>
</dbReference>
<keyword evidence="4 11" id="KW-0479">Metal-binding</keyword>
<dbReference type="InterPro" id="IPR036412">
    <property type="entry name" value="HAD-like_sf"/>
</dbReference>
<evidence type="ECO:0000256" key="6">
    <source>
        <dbReference type="ARBA" id="ARBA00022840"/>
    </source>
</evidence>
<dbReference type="InterPro" id="IPR027256">
    <property type="entry name" value="P-typ_ATPase_IB"/>
</dbReference>
<dbReference type="InterPro" id="IPR023298">
    <property type="entry name" value="ATPase_P-typ_TM_dom_sf"/>
</dbReference>
<dbReference type="InterPro" id="IPR018303">
    <property type="entry name" value="ATPase_P-typ_P_site"/>
</dbReference>
<evidence type="ECO:0000256" key="7">
    <source>
        <dbReference type="ARBA" id="ARBA00022842"/>
    </source>
</evidence>
<keyword evidence="14" id="KW-1185">Reference proteome</keyword>
<feature type="transmembrane region" description="Helical" evidence="11">
    <location>
        <begin position="59"/>
        <end position="76"/>
    </location>
</feature>
<dbReference type="InterPro" id="IPR044492">
    <property type="entry name" value="P_typ_ATPase_HD_dom"/>
</dbReference>